<evidence type="ECO:0000256" key="4">
    <source>
        <dbReference type="PROSITE-ProRule" id="PRU00335"/>
    </source>
</evidence>
<dbReference type="STRING" id="400772.RR49_02040"/>
<feature type="domain" description="HTH tetR-type" evidence="5">
    <location>
        <begin position="19"/>
        <end position="77"/>
    </location>
</feature>
<dbReference type="Pfam" id="PF00440">
    <property type="entry name" value="TetR_N"/>
    <property type="match status" value="1"/>
</dbReference>
<gene>
    <name evidence="6" type="ORF">RR49_02040</name>
</gene>
<feature type="DNA-binding region" description="H-T-H motif" evidence="4">
    <location>
        <begin position="40"/>
        <end position="59"/>
    </location>
</feature>
<dbReference type="PATRIC" id="fig|400772.4.peg.2054"/>
<dbReference type="SUPFAM" id="SSF48498">
    <property type="entry name" value="Tetracyclin repressor-like, C-terminal domain"/>
    <property type="match status" value="1"/>
</dbReference>
<dbReference type="RefSeq" id="WP_045247950.1">
    <property type="nucleotide sequence ID" value="NZ_JYIY01000076.1"/>
</dbReference>
<dbReference type="InterPro" id="IPR050109">
    <property type="entry name" value="HTH-type_TetR-like_transc_reg"/>
</dbReference>
<dbReference type="AlphaFoldDB" id="A0A0F0LS86"/>
<proteinExistence type="predicted"/>
<dbReference type="PROSITE" id="PS50977">
    <property type="entry name" value="HTH_TETR_2"/>
    <property type="match status" value="1"/>
</dbReference>
<accession>A0A0F0LS86</accession>
<evidence type="ECO:0000313" key="7">
    <source>
        <dbReference type="Proteomes" id="UP000033451"/>
    </source>
</evidence>
<sequence>MPPGVPPAAPARARRADAATNRVALVRAAQTVLARDPHASIDTIAREAGLSRRAVYGHFPDRDSLVRAVIAVAAERFNAIATSTLDIDPAIALATLAARLWAEAAQVQASASLAVDDDHVDETARSLGPLRERLRGIVDRGVAGGAFRRDLPPALLARVIEEAARAALRELTDIDDVDARDVAVRLVLSVAGLSWHEASDLLSTHPAVLEED</sequence>
<protein>
    <submittedName>
        <fullName evidence="6">Bacterial regulatory protein, tetR family</fullName>
    </submittedName>
</protein>
<dbReference type="PANTHER" id="PTHR30055:SF234">
    <property type="entry name" value="HTH-TYPE TRANSCRIPTIONAL REGULATOR BETI"/>
    <property type="match status" value="1"/>
</dbReference>
<keyword evidence="7" id="KW-1185">Reference proteome</keyword>
<evidence type="ECO:0000256" key="3">
    <source>
        <dbReference type="ARBA" id="ARBA00023163"/>
    </source>
</evidence>
<name>A0A0F0LS86_9MICO</name>
<dbReference type="SUPFAM" id="SSF46689">
    <property type="entry name" value="Homeodomain-like"/>
    <property type="match status" value="1"/>
</dbReference>
<dbReference type="Gene3D" id="1.10.357.10">
    <property type="entry name" value="Tetracycline Repressor, domain 2"/>
    <property type="match status" value="1"/>
</dbReference>
<keyword evidence="2 4" id="KW-0238">DNA-binding</keyword>
<organism evidence="6 7">
    <name type="scientific">Microbacterium ginsengisoli</name>
    <dbReference type="NCBI Taxonomy" id="400772"/>
    <lineage>
        <taxon>Bacteria</taxon>
        <taxon>Bacillati</taxon>
        <taxon>Actinomycetota</taxon>
        <taxon>Actinomycetes</taxon>
        <taxon>Micrococcales</taxon>
        <taxon>Microbacteriaceae</taxon>
        <taxon>Microbacterium</taxon>
    </lineage>
</organism>
<dbReference type="GO" id="GO:0003700">
    <property type="term" value="F:DNA-binding transcription factor activity"/>
    <property type="evidence" value="ECO:0007669"/>
    <property type="project" value="TreeGrafter"/>
</dbReference>
<evidence type="ECO:0000256" key="1">
    <source>
        <dbReference type="ARBA" id="ARBA00023015"/>
    </source>
</evidence>
<dbReference type="InterPro" id="IPR001647">
    <property type="entry name" value="HTH_TetR"/>
</dbReference>
<dbReference type="InterPro" id="IPR036271">
    <property type="entry name" value="Tet_transcr_reg_TetR-rel_C_sf"/>
</dbReference>
<dbReference type="OrthoDB" id="3869819at2"/>
<evidence type="ECO:0000313" key="6">
    <source>
        <dbReference type="EMBL" id="KJL35993.1"/>
    </source>
</evidence>
<reference evidence="6 7" key="1">
    <citation type="submission" date="2015-02" db="EMBL/GenBank/DDBJ databases">
        <title>Draft genome sequences of ten Microbacterium spp. with emphasis on heavy metal contaminated environments.</title>
        <authorList>
            <person name="Corretto E."/>
        </authorList>
    </citation>
    <scope>NUCLEOTIDE SEQUENCE [LARGE SCALE GENOMIC DNA]</scope>
    <source>
        <strain evidence="6 7">DSM 18659</strain>
    </source>
</reference>
<evidence type="ECO:0000256" key="2">
    <source>
        <dbReference type="ARBA" id="ARBA00023125"/>
    </source>
</evidence>
<comment type="caution">
    <text evidence="6">The sequence shown here is derived from an EMBL/GenBank/DDBJ whole genome shotgun (WGS) entry which is preliminary data.</text>
</comment>
<dbReference type="EMBL" id="JYIY01000076">
    <property type="protein sequence ID" value="KJL35993.1"/>
    <property type="molecule type" value="Genomic_DNA"/>
</dbReference>
<dbReference type="Proteomes" id="UP000033451">
    <property type="component" value="Unassembled WGS sequence"/>
</dbReference>
<evidence type="ECO:0000259" key="5">
    <source>
        <dbReference type="PROSITE" id="PS50977"/>
    </source>
</evidence>
<keyword evidence="3" id="KW-0804">Transcription</keyword>
<dbReference type="PANTHER" id="PTHR30055">
    <property type="entry name" value="HTH-TYPE TRANSCRIPTIONAL REGULATOR RUTR"/>
    <property type="match status" value="1"/>
</dbReference>
<keyword evidence="1" id="KW-0805">Transcription regulation</keyword>
<dbReference type="GO" id="GO:0000976">
    <property type="term" value="F:transcription cis-regulatory region binding"/>
    <property type="evidence" value="ECO:0007669"/>
    <property type="project" value="TreeGrafter"/>
</dbReference>
<dbReference type="InterPro" id="IPR009057">
    <property type="entry name" value="Homeodomain-like_sf"/>
</dbReference>